<protein>
    <submittedName>
        <fullName evidence="1">Uncharacterized protein</fullName>
    </submittedName>
</protein>
<evidence type="ECO:0000313" key="2">
    <source>
        <dbReference type="Proteomes" id="UP001055439"/>
    </source>
</evidence>
<dbReference type="Proteomes" id="UP001055439">
    <property type="component" value="Chromosome 8"/>
</dbReference>
<dbReference type="AlphaFoldDB" id="A0A9E7HHV3"/>
<keyword evidence="2" id="KW-1185">Reference proteome</keyword>
<accession>A0A9E7HHV3</accession>
<reference evidence="1" key="1">
    <citation type="submission" date="2022-05" db="EMBL/GenBank/DDBJ databases">
        <title>The Musa troglodytarum L. genome provides insights into the mechanism of non-climacteric behaviour and enrichment of carotenoids.</title>
        <authorList>
            <person name="Wang J."/>
        </authorList>
    </citation>
    <scope>NUCLEOTIDE SEQUENCE</scope>
    <source>
        <tissue evidence="1">Leaf</tissue>
    </source>
</reference>
<sequence length="177" mass="20247">MKADDTVFHKQLVKLTSHTNHEVEFLGNVRGKPITVQTKEIHFQFDHCRFPQLQNAVLTSHTNHEVEFLGNVRGKPITVQTKEIHFQFDHCRFPQLQNAVESMPSSGTACPLECSRTREEEEWSAHHRYWQSYGAVRIGEKERSTGLGHLSQHSSKDAAAQVPKTVVESWEELSKST</sequence>
<dbReference type="EMBL" id="CP097510">
    <property type="protein sequence ID" value="URE30414.1"/>
    <property type="molecule type" value="Genomic_DNA"/>
</dbReference>
<proteinExistence type="predicted"/>
<name>A0A9E7HHV3_9LILI</name>
<organism evidence="1 2">
    <name type="scientific">Musa troglodytarum</name>
    <name type="common">fe'i banana</name>
    <dbReference type="NCBI Taxonomy" id="320322"/>
    <lineage>
        <taxon>Eukaryota</taxon>
        <taxon>Viridiplantae</taxon>
        <taxon>Streptophyta</taxon>
        <taxon>Embryophyta</taxon>
        <taxon>Tracheophyta</taxon>
        <taxon>Spermatophyta</taxon>
        <taxon>Magnoliopsida</taxon>
        <taxon>Liliopsida</taxon>
        <taxon>Zingiberales</taxon>
        <taxon>Musaceae</taxon>
        <taxon>Musa</taxon>
    </lineage>
</organism>
<evidence type="ECO:0000313" key="1">
    <source>
        <dbReference type="EMBL" id="URE30414.1"/>
    </source>
</evidence>
<gene>
    <name evidence="1" type="ORF">MUK42_12589</name>
</gene>